<sequence>MTCNMKQAGDSTPAISLSFKDMDEFVREQEEKDALVTANKPVPVPAAKKGKPTIDLEALAIEELALEEMGEKNWIGTLQQYRDVHPVAGADKGMSWGESQITSGITPRFQCTLTIAESSELFGHNSLGFSTKIVSFGTKKQAKKYAAKKAIDWLIENKHMPADGSVRFPKVITPPPAAPETKVKTRDDANPSYTALVPGICTRLGFTPPRYDLAAVVPNAPLWNGFADFGMDPRIDGRVGEVKNVFGKKQAKEAVAKLVYSFMQDIETQRHEEDKKRKRSPDSPPDSAIKITKI</sequence>
<dbReference type="Gene3D" id="3.30.160.20">
    <property type="match status" value="1"/>
</dbReference>
<accession>A0AAD9WFV5</accession>
<name>A0AAD9WFV5_9HELO</name>
<comment type="caution">
    <text evidence="2">The sequence shown here is derived from an EMBL/GenBank/DDBJ whole genome shotgun (WGS) entry which is preliminary data.</text>
</comment>
<dbReference type="Proteomes" id="UP001285354">
    <property type="component" value="Unassembled WGS sequence"/>
</dbReference>
<evidence type="ECO:0000313" key="2">
    <source>
        <dbReference type="EMBL" id="KAK2630212.1"/>
    </source>
</evidence>
<dbReference type="EMBL" id="JAUBYV010000001">
    <property type="protein sequence ID" value="KAK2630212.1"/>
    <property type="molecule type" value="Genomic_DNA"/>
</dbReference>
<evidence type="ECO:0008006" key="4">
    <source>
        <dbReference type="Google" id="ProtNLM"/>
    </source>
</evidence>
<keyword evidence="3" id="KW-1185">Reference proteome</keyword>
<feature type="region of interest" description="Disordered" evidence="1">
    <location>
        <begin position="268"/>
        <end position="294"/>
    </location>
</feature>
<reference evidence="2" key="1">
    <citation type="submission" date="2023-06" db="EMBL/GenBank/DDBJ databases">
        <title>Draft genome of Marssonina rosae.</title>
        <authorList>
            <person name="Cheng Q."/>
        </authorList>
    </citation>
    <scope>NUCLEOTIDE SEQUENCE</scope>
    <source>
        <strain evidence="2">R4</strain>
    </source>
</reference>
<protein>
    <recommendedName>
        <fullName evidence="4">DRBM domain-containing protein</fullName>
    </recommendedName>
</protein>
<evidence type="ECO:0000256" key="1">
    <source>
        <dbReference type="SAM" id="MobiDB-lite"/>
    </source>
</evidence>
<gene>
    <name evidence="2" type="ORF">QTJ16_001032</name>
</gene>
<evidence type="ECO:0000313" key="3">
    <source>
        <dbReference type="Proteomes" id="UP001285354"/>
    </source>
</evidence>
<organism evidence="2 3">
    <name type="scientific">Diplocarpon rosae</name>
    <dbReference type="NCBI Taxonomy" id="946125"/>
    <lineage>
        <taxon>Eukaryota</taxon>
        <taxon>Fungi</taxon>
        <taxon>Dikarya</taxon>
        <taxon>Ascomycota</taxon>
        <taxon>Pezizomycotina</taxon>
        <taxon>Leotiomycetes</taxon>
        <taxon>Helotiales</taxon>
        <taxon>Drepanopezizaceae</taxon>
        <taxon>Diplocarpon</taxon>
    </lineage>
</organism>
<proteinExistence type="predicted"/>
<dbReference type="AlphaFoldDB" id="A0AAD9WFV5"/>